<organism evidence="2 3">
    <name type="scientific">Funneliformis geosporum</name>
    <dbReference type="NCBI Taxonomy" id="1117311"/>
    <lineage>
        <taxon>Eukaryota</taxon>
        <taxon>Fungi</taxon>
        <taxon>Fungi incertae sedis</taxon>
        <taxon>Mucoromycota</taxon>
        <taxon>Glomeromycotina</taxon>
        <taxon>Glomeromycetes</taxon>
        <taxon>Glomerales</taxon>
        <taxon>Glomeraceae</taxon>
        <taxon>Funneliformis</taxon>
    </lineage>
</organism>
<accession>A0A9W4WPM4</accession>
<dbReference type="AlphaFoldDB" id="A0A9W4WPM4"/>
<comment type="caution">
    <text evidence="2">The sequence shown here is derived from an EMBL/GenBank/DDBJ whole genome shotgun (WGS) entry which is preliminary data.</text>
</comment>
<dbReference type="PANTHER" id="PTHR45737:SF6">
    <property type="entry name" value="VON WILLEBRAND FACTOR A DOMAIN-CONTAINING PROTEIN 5A"/>
    <property type="match status" value="1"/>
</dbReference>
<evidence type="ECO:0000313" key="2">
    <source>
        <dbReference type="EMBL" id="CAI2177593.1"/>
    </source>
</evidence>
<dbReference type="PROSITE" id="PS51468">
    <property type="entry name" value="VIT"/>
    <property type="match status" value="1"/>
</dbReference>
<dbReference type="PANTHER" id="PTHR45737">
    <property type="entry name" value="VON WILLEBRAND FACTOR A DOMAIN-CONTAINING PROTEIN 5A"/>
    <property type="match status" value="1"/>
</dbReference>
<evidence type="ECO:0000313" key="3">
    <source>
        <dbReference type="Proteomes" id="UP001153678"/>
    </source>
</evidence>
<gene>
    <name evidence="2" type="ORF">FWILDA_LOCUS8163</name>
</gene>
<dbReference type="Proteomes" id="UP001153678">
    <property type="component" value="Unassembled WGS sequence"/>
</dbReference>
<dbReference type="InterPro" id="IPR013694">
    <property type="entry name" value="VIT"/>
</dbReference>
<dbReference type="Pfam" id="PF08487">
    <property type="entry name" value="VIT"/>
    <property type="match status" value="1"/>
</dbReference>
<sequence length="98" mass="11105">MNNSSFGVIHEKDMKQITLKNIDIEANIVDMIAEVKVIQTFKNETSETLQTEYSFPFISSAAIYKFEVETDGGKTIDGVIKESYEANQEFNEAVKVFI</sequence>
<proteinExistence type="predicted"/>
<keyword evidence="3" id="KW-1185">Reference proteome</keyword>
<evidence type="ECO:0000259" key="1">
    <source>
        <dbReference type="PROSITE" id="PS51468"/>
    </source>
</evidence>
<name>A0A9W4WPM4_9GLOM</name>
<dbReference type="OrthoDB" id="1729737at2759"/>
<dbReference type="EMBL" id="CAMKVN010001705">
    <property type="protein sequence ID" value="CAI2177593.1"/>
    <property type="molecule type" value="Genomic_DNA"/>
</dbReference>
<protein>
    <submittedName>
        <fullName evidence="2">430_t:CDS:1</fullName>
    </submittedName>
</protein>
<reference evidence="2" key="1">
    <citation type="submission" date="2022-08" db="EMBL/GenBank/DDBJ databases">
        <authorList>
            <person name="Kallberg Y."/>
            <person name="Tangrot J."/>
            <person name="Rosling A."/>
        </authorList>
    </citation>
    <scope>NUCLEOTIDE SEQUENCE</scope>
    <source>
        <strain evidence="2">Wild A</strain>
    </source>
</reference>
<feature type="domain" description="VIT" evidence="1">
    <location>
        <begin position="3"/>
        <end position="98"/>
    </location>
</feature>